<dbReference type="CDD" id="cd21853">
    <property type="entry name" value="KNL1_NTD"/>
    <property type="match status" value="1"/>
</dbReference>
<keyword evidence="5" id="KW-1185">Reference proteome</keyword>
<feature type="coiled-coil region" evidence="1">
    <location>
        <begin position="944"/>
        <end position="992"/>
    </location>
</feature>
<organism evidence="4 5">
    <name type="scientific">Patagioenas fasciata monilis</name>
    <dbReference type="NCBI Taxonomy" id="372326"/>
    <lineage>
        <taxon>Eukaryota</taxon>
        <taxon>Metazoa</taxon>
        <taxon>Chordata</taxon>
        <taxon>Craniata</taxon>
        <taxon>Vertebrata</taxon>
        <taxon>Euteleostomi</taxon>
        <taxon>Archelosauria</taxon>
        <taxon>Archosauria</taxon>
        <taxon>Dinosauria</taxon>
        <taxon>Saurischia</taxon>
        <taxon>Theropoda</taxon>
        <taxon>Coelurosauria</taxon>
        <taxon>Aves</taxon>
        <taxon>Neognathae</taxon>
        <taxon>Neoaves</taxon>
        <taxon>Columbimorphae</taxon>
        <taxon>Columbiformes</taxon>
        <taxon>Columbidae</taxon>
        <taxon>Patagioenas</taxon>
    </lineage>
</organism>
<feature type="domain" description="Knl1 C-terminal RWD" evidence="3">
    <location>
        <begin position="954"/>
        <end position="1106"/>
    </location>
</feature>
<feature type="compositionally biased region" description="Polar residues" evidence="2">
    <location>
        <begin position="713"/>
        <end position="722"/>
    </location>
</feature>
<dbReference type="PANTHER" id="PTHR16520:SF3">
    <property type="entry name" value="KINETOCHORE SCAFFOLD 1"/>
    <property type="match status" value="1"/>
</dbReference>
<feature type="region of interest" description="Disordered" evidence="2">
    <location>
        <begin position="598"/>
        <end position="722"/>
    </location>
</feature>
<dbReference type="InterPro" id="IPR040850">
    <property type="entry name" value="Knl1_RWD_C"/>
</dbReference>
<dbReference type="GO" id="GO:0051301">
    <property type="term" value="P:cell division"/>
    <property type="evidence" value="ECO:0007669"/>
    <property type="project" value="InterPro"/>
</dbReference>
<dbReference type="CDD" id="cd22817">
    <property type="entry name" value="DRWD-N_Knl1"/>
    <property type="match status" value="1"/>
</dbReference>
<evidence type="ECO:0000259" key="3">
    <source>
        <dbReference type="Pfam" id="PF18210"/>
    </source>
</evidence>
<dbReference type="Pfam" id="PF19221">
    <property type="entry name" value="MELT"/>
    <property type="match status" value="4"/>
</dbReference>
<protein>
    <submittedName>
        <fullName evidence="4">Protein CASC5</fullName>
    </submittedName>
</protein>
<feature type="compositionally biased region" description="Acidic residues" evidence="2">
    <location>
        <begin position="604"/>
        <end position="615"/>
    </location>
</feature>
<name>A0A1V4JR57_PATFA</name>
<evidence type="ECO:0000256" key="2">
    <source>
        <dbReference type="SAM" id="MobiDB-lite"/>
    </source>
</evidence>
<keyword evidence="1" id="KW-0175">Coiled coil</keyword>
<dbReference type="OrthoDB" id="6132334at2759"/>
<dbReference type="InterPro" id="IPR037388">
    <property type="entry name" value="Blinkin"/>
</dbReference>
<dbReference type="AlphaFoldDB" id="A0A1V4JR57"/>
<dbReference type="Proteomes" id="UP000190648">
    <property type="component" value="Unassembled WGS sequence"/>
</dbReference>
<feature type="compositionally biased region" description="Basic and acidic residues" evidence="2">
    <location>
        <begin position="638"/>
        <end position="648"/>
    </location>
</feature>
<dbReference type="GO" id="GO:0034501">
    <property type="term" value="P:protein localization to kinetochore"/>
    <property type="evidence" value="ECO:0007669"/>
    <property type="project" value="InterPro"/>
</dbReference>
<dbReference type="InterPro" id="IPR043651">
    <property type="entry name" value="KNL1_MELT_rpt"/>
</dbReference>
<sequence>MLYGLLGGATLPPPGAARGLYSIGEARPSEMDNIYADPNTENDNTEHIRRKRLSSILKAPRNPLDDLGNGNELTQDINIEKRKKNSRRVSFANTINCRVFQRDVKNNTLESTEHEADTGNDVQLNQNEEPEAVPCEITGMDTLLHAPIQALAQHTEWHDVDNGIQRTNRFDTTLIFSDENEMDMTASHTAVIARNQRNSHADETEKIDITSFLAGLNSNNNGASVSYKNTALELALGSDERMERVTQDPTAASTVMFSEDMDLTKPWLVKDNGKNVENESAGMFTSVTCKPHFLGDRSTCPTSNEQEEMENQNKNISESANSLDVDKENLEVTSIEQKRGVPESSVTDTISCTNDKTQEKTHPMKVATKGLATRVGSEGDFSIERKAVTGYLVEDENKTMSLKKGVTMTINPQEQSDAYSLVSGKKMLTMTGLKQVPFAASHTATIGREIVSQNEEGHHPTSSPHPAQTLLFTSSQADMDITRSCSADKIAIKVVCDAKPDSALEENPVRGQQLSQAAPVAAWGTFTPYQADVDVTESHPVERVLREDRLNLALQVGQEAASESKTVLFALAEDMDITKTHTALVSDDMEITASHTAAVNDGFENQDDPNEEMDSNESVSPEFMENACTEISKNQNSHNEKNQIEESRTCNNTKRAMEQDEEDVQSPKKLRRDETLAGEASRDLQVTFGAMSQSRVEVDEGDDPAKVSVKSPECTQASSSSSLDWARADAELTSQRSSQMEPQLLTDSICEDTLWEKFQNGDITVGEFFTLVQVHVPIQKPRHSHLPATCAVPVPPTAEDLLYSQYVYRPKLRIYEEDCQALLQMIDELKPCVNAQDQLLVNVNRSLWEVMRTCSDEELKSFGAELNKMKSCFTKESKILAHKEKATLYSKLLQSAQDQFGELQSRAEHMDELIQEAQSCLLALGADSDREEQETDSSDEMPQVKNLEEELESLKAEEEELQRELAELETENEQMLVQMNQLQEQEKSFRELLEKYDFTEWEITEWSEQQAVFSFLYDSIELTVVFGPPIDGDVFGEDPSRKIVSLTFESLLDEEKAPPSSRLVQRLIFQFIESQGCWQEKCPTLRCLPQVLGDVSLVVTHCKILGEEIDFLERWGGKFNLLQTDVNDTEVKLLFSASAAFAKFELTLSLSASYPSASLPFTVRKQIGNIGEEEISAVLSSVPSGYHYLRRIVSLIHQTLLQAPS</sequence>
<dbReference type="PANTHER" id="PTHR16520">
    <property type="entry name" value="KINETOCHORE SCAFFOLD 1"/>
    <property type="match status" value="1"/>
</dbReference>
<comment type="caution">
    <text evidence="4">The sequence shown here is derived from an EMBL/GenBank/DDBJ whole genome shotgun (WGS) entry which is preliminary data.</text>
</comment>
<dbReference type="GO" id="GO:0005634">
    <property type="term" value="C:nucleus"/>
    <property type="evidence" value="ECO:0007669"/>
    <property type="project" value="TreeGrafter"/>
</dbReference>
<dbReference type="CDD" id="cd22892">
    <property type="entry name" value="DRWD-C_Knl1"/>
    <property type="match status" value="1"/>
</dbReference>
<evidence type="ECO:0000256" key="1">
    <source>
        <dbReference type="SAM" id="Coils"/>
    </source>
</evidence>
<dbReference type="EMBL" id="LSYS01006880">
    <property type="protein sequence ID" value="OPJ74207.1"/>
    <property type="molecule type" value="Genomic_DNA"/>
</dbReference>
<dbReference type="GO" id="GO:0008608">
    <property type="term" value="P:attachment of spindle microtubules to kinetochore"/>
    <property type="evidence" value="ECO:0007669"/>
    <property type="project" value="InterPro"/>
</dbReference>
<evidence type="ECO:0000313" key="5">
    <source>
        <dbReference type="Proteomes" id="UP000190648"/>
    </source>
</evidence>
<evidence type="ECO:0000313" key="4">
    <source>
        <dbReference type="EMBL" id="OPJ74207.1"/>
    </source>
</evidence>
<dbReference type="Gene3D" id="6.10.250.3110">
    <property type="match status" value="1"/>
</dbReference>
<dbReference type="STRING" id="372326.A0A1V4JR57"/>
<reference evidence="4 5" key="1">
    <citation type="submission" date="2016-02" db="EMBL/GenBank/DDBJ databases">
        <title>Band-tailed pigeon sequencing and assembly.</title>
        <authorList>
            <person name="Soares A.E."/>
            <person name="Novak B.J."/>
            <person name="Rice E.S."/>
            <person name="O'Connell B."/>
            <person name="Chang D."/>
            <person name="Weber S."/>
            <person name="Shapiro B."/>
        </authorList>
    </citation>
    <scope>NUCLEOTIDE SEQUENCE [LARGE SCALE GENOMIC DNA]</scope>
    <source>
        <strain evidence="4">BTP2013</strain>
        <tissue evidence="4">Blood</tissue>
    </source>
</reference>
<dbReference type="Pfam" id="PF18210">
    <property type="entry name" value="Knl1_RWD_C"/>
    <property type="match status" value="1"/>
</dbReference>
<proteinExistence type="predicted"/>
<gene>
    <name evidence="4" type="primary">CASC5</name>
    <name evidence="4" type="ORF">AV530_013561</name>
</gene>
<accession>A0A1V4JR57</accession>